<dbReference type="Pfam" id="PF13229">
    <property type="entry name" value="Beta_helix"/>
    <property type="match status" value="1"/>
</dbReference>
<comment type="caution">
    <text evidence="2">The sequence shown here is derived from an EMBL/GenBank/DDBJ whole genome shotgun (WGS) entry which is preliminary data.</text>
</comment>
<dbReference type="InterPro" id="IPR011050">
    <property type="entry name" value="Pectin_lyase_fold/virulence"/>
</dbReference>
<accession>A0A372GA49</accession>
<dbReference type="Gene3D" id="2.160.20.10">
    <property type="entry name" value="Single-stranded right-handed beta-helix, Pectin lyase-like"/>
    <property type="match status" value="2"/>
</dbReference>
<name>A0A372GA49_9ACTN</name>
<dbReference type="SUPFAM" id="SSF51126">
    <property type="entry name" value="Pectin lyase-like"/>
    <property type="match status" value="1"/>
</dbReference>
<dbReference type="AlphaFoldDB" id="A0A372GA49"/>
<evidence type="ECO:0000259" key="1">
    <source>
        <dbReference type="Pfam" id="PF13229"/>
    </source>
</evidence>
<protein>
    <submittedName>
        <fullName evidence="2">Right-handed parallel beta-helix repeat-containing protein</fullName>
    </submittedName>
</protein>
<dbReference type="PANTHER" id="PTHR36453:SF1">
    <property type="entry name" value="RIGHT HANDED BETA HELIX DOMAIN-CONTAINING PROTEIN"/>
    <property type="match status" value="1"/>
</dbReference>
<dbReference type="InterPro" id="IPR039448">
    <property type="entry name" value="Beta_helix"/>
</dbReference>
<dbReference type="EMBL" id="QVNQ01000010">
    <property type="protein sequence ID" value="RFS82266.1"/>
    <property type="molecule type" value="Genomic_DNA"/>
</dbReference>
<keyword evidence="3" id="KW-1185">Reference proteome</keyword>
<dbReference type="InterPro" id="IPR006626">
    <property type="entry name" value="PbH1"/>
</dbReference>
<dbReference type="InterPro" id="IPR012334">
    <property type="entry name" value="Pectin_lyas_fold"/>
</dbReference>
<sequence>MPSSAAARAGERPEQLYVAPWGKDTWPGSIQRPFATPARAQKAVRERTAEMASDIVVNFRAGTYGLAAPLALTEAAGDSGRNGHRVVYQAYGYGTSRQEKVTVSGGRSITGWRPDETLKGFWRADVGELDLRQLYVNDRRASRLVRGNSGLAGKLKVTKSGYTTTSPIPRTWRNPADIEFVYRYAYVEGRCGVAGISGDAEQTTITMDQPCWDMLRKLYGPETPQEWFEVENSPSFSSKPGSWYLDRSGGPGRHVLLYRPRAGEDMSRVQVTAPVLQTLVSGTGRAGRPLHDVAFRGLTFAHATWLAPSEPAGFAAAWSMYMRPAKNGDMTPLTVPGNVAFRTAERISIQGNRFVHLGAQALEFSENSSSNVVDGNVITDTSDGGILMGVVPPDMKGVNRGNRISNNWIHGTGADYRASSAIWDTATQQTTIAHNQVNDVPYIGILSGPSEDLRGIMHGNRILNNRVFRTNRLLADGGGIYLRGEQGTSYADGAVISGNAVTESKFNPDWNVGIYTDDSSRWMTVDRNVVYDYAASIGGCSEEWGDRPVQDVRFRGNFWDDAVPSWLERKDYPGAWPPADEQNPEEGCGEPRDLQFADNTKLNPATPDQACADNPGCAAIIHKAGLLPSYRHLLNTP</sequence>
<dbReference type="OrthoDB" id="227157at2"/>
<gene>
    <name evidence="2" type="ORF">D0T12_27585</name>
</gene>
<dbReference type="SMART" id="SM00710">
    <property type="entry name" value="PbH1"/>
    <property type="match status" value="6"/>
</dbReference>
<feature type="domain" description="Right handed beta helix" evidence="1">
    <location>
        <begin position="342"/>
        <end position="529"/>
    </location>
</feature>
<reference evidence="2 3" key="1">
    <citation type="submission" date="2018-08" db="EMBL/GenBank/DDBJ databases">
        <title>Actinomadura spongicola sp. nov., isolated from marine sponge Leucetta chagosensis.</title>
        <authorList>
            <person name="Li L."/>
            <person name="Lin H.W."/>
        </authorList>
    </citation>
    <scope>NUCLEOTIDE SEQUENCE [LARGE SCALE GENOMIC DNA]</scope>
    <source>
        <strain evidence="2 3">LHW52907</strain>
    </source>
</reference>
<proteinExistence type="predicted"/>
<evidence type="ECO:0000313" key="3">
    <source>
        <dbReference type="Proteomes" id="UP000262882"/>
    </source>
</evidence>
<evidence type="ECO:0000313" key="2">
    <source>
        <dbReference type="EMBL" id="RFS82266.1"/>
    </source>
</evidence>
<dbReference type="Proteomes" id="UP000262882">
    <property type="component" value="Unassembled WGS sequence"/>
</dbReference>
<dbReference type="PANTHER" id="PTHR36453">
    <property type="entry name" value="SECRETED PROTEIN-RELATED"/>
    <property type="match status" value="1"/>
</dbReference>
<organism evidence="2 3">
    <name type="scientific">Actinomadura spongiicola</name>
    <dbReference type="NCBI Taxonomy" id="2303421"/>
    <lineage>
        <taxon>Bacteria</taxon>
        <taxon>Bacillati</taxon>
        <taxon>Actinomycetota</taxon>
        <taxon>Actinomycetes</taxon>
        <taxon>Streptosporangiales</taxon>
        <taxon>Thermomonosporaceae</taxon>
        <taxon>Actinomadura</taxon>
    </lineage>
</organism>